<dbReference type="NCBIfam" id="NF033788">
    <property type="entry name" value="HTH_metalloreg"/>
    <property type="match status" value="1"/>
</dbReference>
<dbReference type="Gene3D" id="1.10.10.10">
    <property type="entry name" value="Winged helix-like DNA-binding domain superfamily/Winged helix DNA-binding domain"/>
    <property type="match status" value="1"/>
</dbReference>
<dbReference type="CDD" id="cd02440">
    <property type="entry name" value="AdoMet_MTases"/>
    <property type="match status" value="1"/>
</dbReference>
<proteinExistence type="predicted"/>
<dbReference type="InterPro" id="IPR036388">
    <property type="entry name" value="WH-like_DNA-bd_sf"/>
</dbReference>
<dbReference type="EMBL" id="NTKD01000004">
    <property type="protein sequence ID" value="PDH41462.1"/>
    <property type="molecule type" value="Genomic_DNA"/>
</dbReference>
<dbReference type="PROSITE" id="PS50987">
    <property type="entry name" value="HTH_ARSR_2"/>
    <property type="match status" value="1"/>
</dbReference>
<gene>
    <name evidence="2" type="ORF">CNE99_01600</name>
</gene>
<dbReference type="Pfam" id="PF13489">
    <property type="entry name" value="Methyltransf_23"/>
    <property type="match status" value="1"/>
</dbReference>
<dbReference type="SUPFAM" id="SSF53335">
    <property type="entry name" value="S-adenosyl-L-methionine-dependent methyltransferases"/>
    <property type="match status" value="1"/>
</dbReference>
<dbReference type="PANTHER" id="PTHR43861">
    <property type="entry name" value="TRANS-ACONITATE 2-METHYLTRANSFERASE-RELATED"/>
    <property type="match status" value="1"/>
</dbReference>
<sequence length="325" mass="36465">MGAIAQSASLGSDLLDVCKASADKLRLHILGVLRNESFGVKELCQVFDVAQPNMTHHLKILAGAGLVQTRKEGTSVFYRRALATDMDDPFARLKQQLYDTVDLQPISTTVLRGVSKVHRQRANRSQSFFARHADQISENQDLIAPIDSYLPTLIEWLDELPETSRVMEVGPGESPLLTVLADRFKKVTALDHSTSMLYKARAQLNSRFPRRVRFVEAEVSNYLDSPVDLIVLNMVLHHLSSPSVFFRDAARNLNDQGQLLIADLSPHKQDWARESCGDQWLGFDPTDLSRWSTDAGFIATKQSFLGLNNGFQIQLRQFRHSSTTS</sequence>
<evidence type="ECO:0000313" key="3">
    <source>
        <dbReference type="Proteomes" id="UP000219327"/>
    </source>
</evidence>
<dbReference type="SMART" id="SM00418">
    <property type="entry name" value="HTH_ARSR"/>
    <property type="match status" value="1"/>
</dbReference>
<dbReference type="AlphaFoldDB" id="A0A2A5WYB8"/>
<dbReference type="Gene3D" id="3.40.50.150">
    <property type="entry name" value="Vaccinia Virus protein VP39"/>
    <property type="match status" value="1"/>
</dbReference>
<dbReference type="CDD" id="cd00090">
    <property type="entry name" value="HTH_ARSR"/>
    <property type="match status" value="1"/>
</dbReference>
<name>A0A2A5WYB8_9GAMM</name>
<organism evidence="2 3">
    <name type="scientific">OM182 bacterium MED-G24</name>
    <dbReference type="NCBI Taxonomy" id="1986255"/>
    <lineage>
        <taxon>Bacteria</taxon>
        <taxon>Pseudomonadati</taxon>
        <taxon>Pseudomonadota</taxon>
        <taxon>Gammaproteobacteria</taxon>
        <taxon>OMG group</taxon>
        <taxon>OM182 clade</taxon>
    </lineage>
</organism>
<dbReference type="InterPro" id="IPR011991">
    <property type="entry name" value="ArsR-like_HTH"/>
</dbReference>
<dbReference type="Pfam" id="PF01022">
    <property type="entry name" value="HTH_5"/>
    <property type="match status" value="1"/>
</dbReference>
<reference evidence="2 3" key="1">
    <citation type="submission" date="2017-08" db="EMBL/GenBank/DDBJ databases">
        <title>Fine stratification of microbial communities through a metagenomic profile of the photic zone.</title>
        <authorList>
            <person name="Haro-Moreno J.M."/>
            <person name="Lopez-Perez M."/>
            <person name="De La Torre J."/>
            <person name="Picazo A."/>
            <person name="Camacho A."/>
            <person name="Rodriguez-Valera F."/>
        </authorList>
    </citation>
    <scope>NUCLEOTIDE SEQUENCE [LARGE SCALE GENOMIC DNA]</scope>
    <source>
        <strain evidence="2">MED-G24</strain>
    </source>
</reference>
<protein>
    <submittedName>
        <fullName evidence="2">ArsR family transcriptional regulator</fullName>
    </submittedName>
</protein>
<evidence type="ECO:0000259" key="1">
    <source>
        <dbReference type="PROSITE" id="PS50987"/>
    </source>
</evidence>
<dbReference type="InterPro" id="IPR029063">
    <property type="entry name" value="SAM-dependent_MTases_sf"/>
</dbReference>
<dbReference type="Proteomes" id="UP000219327">
    <property type="component" value="Unassembled WGS sequence"/>
</dbReference>
<dbReference type="InterPro" id="IPR036390">
    <property type="entry name" value="WH_DNA-bd_sf"/>
</dbReference>
<accession>A0A2A5WYB8</accession>
<dbReference type="SUPFAM" id="SSF46785">
    <property type="entry name" value="Winged helix' DNA-binding domain"/>
    <property type="match status" value="1"/>
</dbReference>
<comment type="caution">
    <text evidence="2">The sequence shown here is derived from an EMBL/GenBank/DDBJ whole genome shotgun (WGS) entry which is preliminary data.</text>
</comment>
<dbReference type="InterPro" id="IPR001845">
    <property type="entry name" value="HTH_ArsR_DNA-bd_dom"/>
</dbReference>
<feature type="domain" description="HTH arsR-type" evidence="1">
    <location>
        <begin position="6"/>
        <end position="101"/>
    </location>
</feature>
<dbReference type="PRINTS" id="PR00778">
    <property type="entry name" value="HTHARSR"/>
</dbReference>
<evidence type="ECO:0000313" key="2">
    <source>
        <dbReference type="EMBL" id="PDH41462.1"/>
    </source>
</evidence>
<dbReference type="GO" id="GO:0003700">
    <property type="term" value="F:DNA-binding transcription factor activity"/>
    <property type="evidence" value="ECO:0007669"/>
    <property type="project" value="InterPro"/>
</dbReference>